<dbReference type="Proteomes" id="UP000053660">
    <property type="component" value="Unassembled WGS sequence"/>
</dbReference>
<evidence type="ECO:0000256" key="10">
    <source>
        <dbReference type="ARBA" id="ARBA00033083"/>
    </source>
</evidence>
<protein>
    <recommendedName>
        <fullName evidence="9">GDP-fucose protein O-fucosyltransferase 2</fullName>
        <ecNumber evidence="3">2.4.1.221</ecNumber>
    </recommendedName>
    <alternativeName>
        <fullName evidence="10">Peptide-O-fucosyltransferase 2</fullName>
    </alternativeName>
</protein>
<keyword evidence="6" id="KW-0294">Fucose metabolism</keyword>
<name>A0A0B1SYH2_OESDE</name>
<reference evidence="13 14" key="1">
    <citation type="submission" date="2014-03" db="EMBL/GenBank/DDBJ databases">
        <title>Draft genome of the hookworm Oesophagostomum dentatum.</title>
        <authorList>
            <person name="Mitreva M."/>
        </authorList>
    </citation>
    <scope>NUCLEOTIDE SEQUENCE [LARGE SCALE GENOMIC DNA]</scope>
    <source>
        <strain evidence="13 14">OD-Hann</strain>
    </source>
</reference>
<sequence length="353" mass="41015">LTSEHSPVIDQVVYLQPYKEGWTDEYILKYDRRECIEGSRFYKQEASLWRGWFFSFDNVRAKNFECLSVQGDSETLKKILLEEYRDKTSIFIDRAEAILHQNYGDVHYWEARRSMRYAKYLTEAGNLFRKEQLFSTDESDGTIVPSSFRDERPRRDARGGDYVCAHWRRRDFVRAHGKELPSINGTAAKLNELCTEYGVSRLFLATDAPESEVEQLSSLMRFPVVQYKNDDLPDGAVAIIDQLNQLCTEYGVSRLFLATDAPESEVEQLSSLMRFPVVQYKNDDLPDGAVAIVDQWICAHARFFIGSHVSTFSYRIQEDREILGFLPKTTFNRFCPDGVEDCEQPAKWKIVYE</sequence>
<evidence type="ECO:0000256" key="8">
    <source>
        <dbReference type="ARBA" id="ARBA00025803"/>
    </source>
</evidence>
<evidence type="ECO:0000256" key="1">
    <source>
        <dbReference type="ARBA" id="ARBA00004240"/>
    </source>
</evidence>
<dbReference type="EMBL" id="KN553121">
    <property type="protein sequence ID" value="KHJ90353.1"/>
    <property type="molecule type" value="Genomic_DNA"/>
</dbReference>
<comment type="similarity">
    <text evidence="8">Belongs to the glycosyltransferase 68 family.</text>
</comment>
<dbReference type="Gene3D" id="3.40.50.11340">
    <property type="match status" value="1"/>
</dbReference>
<keyword evidence="14" id="KW-1185">Reference proteome</keyword>
<comment type="pathway">
    <text evidence="2">Protein modification; protein glycosylation.</text>
</comment>
<dbReference type="GO" id="GO:0046922">
    <property type="term" value="F:peptide-O-fucosyltransferase activity"/>
    <property type="evidence" value="ECO:0007669"/>
    <property type="project" value="UniProtKB-EC"/>
</dbReference>
<dbReference type="InterPro" id="IPR045130">
    <property type="entry name" value="OFUT2-like"/>
</dbReference>
<evidence type="ECO:0000256" key="9">
    <source>
        <dbReference type="ARBA" id="ARBA00026232"/>
    </source>
</evidence>
<evidence type="ECO:0000256" key="3">
    <source>
        <dbReference type="ARBA" id="ARBA00012196"/>
    </source>
</evidence>
<evidence type="ECO:0000313" key="14">
    <source>
        <dbReference type="Proteomes" id="UP000053660"/>
    </source>
</evidence>
<dbReference type="PANTHER" id="PTHR13398:SF0">
    <property type="entry name" value="GDP-FUCOSE PROTEIN O-FUCOSYLTRANSFERASE 2"/>
    <property type="match status" value="1"/>
</dbReference>
<dbReference type="Pfam" id="PF10250">
    <property type="entry name" value="O-FucT"/>
    <property type="match status" value="2"/>
</dbReference>
<organism evidence="13 14">
    <name type="scientific">Oesophagostomum dentatum</name>
    <name type="common">Nodular worm</name>
    <dbReference type="NCBI Taxonomy" id="61180"/>
    <lineage>
        <taxon>Eukaryota</taxon>
        <taxon>Metazoa</taxon>
        <taxon>Ecdysozoa</taxon>
        <taxon>Nematoda</taxon>
        <taxon>Chromadorea</taxon>
        <taxon>Rhabditida</taxon>
        <taxon>Rhabditina</taxon>
        <taxon>Rhabditomorpha</taxon>
        <taxon>Strongyloidea</taxon>
        <taxon>Strongylidae</taxon>
        <taxon>Oesophagostomum</taxon>
    </lineage>
</organism>
<dbReference type="EC" id="2.4.1.221" evidence="3"/>
<dbReference type="CDD" id="cd11298">
    <property type="entry name" value="O-FucT-2"/>
    <property type="match status" value="1"/>
</dbReference>
<feature type="non-terminal residue" evidence="13">
    <location>
        <position position="1"/>
    </location>
</feature>
<dbReference type="PANTHER" id="PTHR13398">
    <property type="entry name" value="GDP-FUCOSE PROTEIN O-FUCOSYLTRANSFERASE 2"/>
    <property type="match status" value="1"/>
</dbReference>
<dbReference type="GO" id="GO:0005783">
    <property type="term" value="C:endoplasmic reticulum"/>
    <property type="evidence" value="ECO:0007669"/>
    <property type="project" value="UniProtKB-SubCell"/>
</dbReference>
<comment type="catalytic activity">
    <reaction evidence="11">
        <text>L-threonyl-[protein] + GDP-beta-L-fucose = 3-O-(alpha-L-fucosyl)-L-threonyl-[protein] + GDP + H(+)</text>
        <dbReference type="Rhea" id="RHEA:70491"/>
        <dbReference type="Rhea" id="RHEA-COMP:11060"/>
        <dbReference type="Rhea" id="RHEA-COMP:17915"/>
        <dbReference type="ChEBI" id="CHEBI:15378"/>
        <dbReference type="ChEBI" id="CHEBI:30013"/>
        <dbReference type="ChEBI" id="CHEBI:57273"/>
        <dbReference type="ChEBI" id="CHEBI:58189"/>
        <dbReference type="ChEBI" id="CHEBI:189631"/>
        <dbReference type="EC" id="2.4.1.221"/>
    </reaction>
    <physiologicalReaction direction="left-to-right" evidence="11">
        <dbReference type="Rhea" id="RHEA:70492"/>
    </physiologicalReaction>
</comment>
<evidence type="ECO:0000256" key="6">
    <source>
        <dbReference type="ARBA" id="ARBA00023253"/>
    </source>
</evidence>
<evidence type="ECO:0000256" key="12">
    <source>
        <dbReference type="ARBA" id="ARBA00048647"/>
    </source>
</evidence>
<comment type="subcellular location">
    <subcellularLocation>
        <location evidence="1">Endoplasmic reticulum</location>
    </subcellularLocation>
</comment>
<evidence type="ECO:0000256" key="4">
    <source>
        <dbReference type="ARBA" id="ARBA00022679"/>
    </source>
</evidence>
<accession>A0A0B1SYH2</accession>
<evidence type="ECO:0000256" key="2">
    <source>
        <dbReference type="ARBA" id="ARBA00004922"/>
    </source>
</evidence>
<evidence type="ECO:0000256" key="7">
    <source>
        <dbReference type="ARBA" id="ARBA00023277"/>
    </source>
</evidence>
<keyword evidence="4" id="KW-0808">Transferase</keyword>
<dbReference type="InterPro" id="IPR019378">
    <property type="entry name" value="GDP-Fuc_O-FucTrfase"/>
</dbReference>
<proteinExistence type="inferred from homology"/>
<comment type="catalytic activity">
    <reaction evidence="12">
        <text>L-seryl-[protein] + GDP-beta-L-fucose = 3-O-(alpha-L-fucosyl)-L-seryl-[protein] + GDP + H(+)</text>
        <dbReference type="Rhea" id="RHEA:63644"/>
        <dbReference type="Rhea" id="RHEA-COMP:9863"/>
        <dbReference type="Rhea" id="RHEA-COMP:17914"/>
        <dbReference type="ChEBI" id="CHEBI:15378"/>
        <dbReference type="ChEBI" id="CHEBI:29999"/>
        <dbReference type="ChEBI" id="CHEBI:57273"/>
        <dbReference type="ChEBI" id="CHEBI:58189"/>
        <dbReference type="ChEBI" id="CHEBI:189632"/>
        <dbReference type="EC" id="2.4.1.221"/>
    </reaction>
    <physiologicalReaction direction="left-to-right" evidence="12">
        <dbReference type="Rhea" id="RHEA:63645"/>
    </physiologicalReaction>
</comment>
<evidence type="ECO:0000256" key="5">
    <source>
        <dbReference type="ARBA" id="ARBA00022824"/>
    </source>
</evidence>
<evidence type="ECO:0000256" key="11">
    <source>
        <dbReference type="ARBA" id="ARBA00047273"/>
    </source>
</evidence>
<keyword evidence="5" id="KW-0256">Endoplasmic reticulum</keyword>
<keyword evidence="7" id="KW-0119">Carbohydrate metabolism</keyword>
<dbReference type="GO" id="GO:0006004">
    <property type="term" value="P:fucose metabolic process"/>
    <property type="evidence" value="ECO:0007669"/>
    <property type="project" value="UniProtKB-KW"/>
</dbReference>
<evidence type="ECO:0000313" key="13">
    <source>
        <dbReference type="EMBL" id="KHJ90353.1"/>
    </source>
</evidence>
<gene>
    <name evidence="13" type="ORF">OESDEN_09805</name>
</gene>
<dbReference type="OrthoDB" id="422368at2759"/>
<dbReference type="Gene3D" id="3.40.50.11350">
    <property type="match status" value="2"/>
</dbReference>
<dbReference type="AlphaFoldDB" id="A0A0B1SYH2"/>